<evidence type="ECO:0000313" key="2">
    <source>
        <dbReference type="Proteomes" id="UP001596512"/>
    </source>
</evidence>
<evidence type="ECO:0000313" key="1">
    <source>
        <dbReference type="EMBL" id="MFC7615446.1"/>
    </source>
</evidence>
<proteinExistence type="predicted"/>
<dbReference type="EMBL" id="JBHTEY010000004">
    <property type="protein sequence ID" value="MFC7615446.1"/>
    <property type="molecule type" value="Genomic_DNA"/>
</dbReference>
<keyword evidence="2" id="KW-1185">Reference proteome</keyword>
<name>A0ABW2TPY9_9PSEU</name>
<gene>
    <name evidence="1" type="ORF">ACFQV2_20040</name>
</gene>
<sequence length="74" mass="8227">MSQCHAAPSRYSYRVTCVGLVAIRSFWDTAVTTYLWKWSVRSSWFFFAQRTGKHRSALVSGAAGMGPPGLHSDS</sequence>
<protein>
    <submittedName>
        <fullName evidence="1">Uncharacterized protein</fullName>
    </submittedName>
</protein>
<reference evidence="2" key="1">
    <citation type="journal article" date="2019" name="Int. J. Syst. Evol. Microbiol.">
        <title>The Global Catalogue of Microorganisms (GCM) 10K type strain sequencing project: providing services to taxonomists for standard genome sequencing and annotation.</title>
        <authorList>
            <consortium name="The Broad Institute Genomics Platform"/>
            <consortium name="The Broad Institute Genome Sequencing Center for Infectious Disease"/>
            <person name="Wu L."/>
            <person name="Ma J."/>
        </authorList>
    </citation>
    <scope>NUCLEOTIDE SEQUENCE [LARGE SCALE GENOMIC DNA]</scope>
    <source>
        <strain evidence="2">JCM 17695</strain>
    </source>
</reference>
<organism evidence="1 2">
    <name type="scientific">Actinokineospora soli</name>
    <dbReference type="NCBI Taxonomy" id="1048753"/>
    <lineage>
        <taxon>Bacteria</taxon>
        <taxon>Bacillati</taxon>
        <taxon>Actinomycetota</taxon>
        <taxon>Actinomycetes</taxon>
        <taxon>Pseudonocardiales</taxon>
        <taxon>Pseudonocardiaceae</taxon>
        <taxon>Actinokineospora</taxon>
    </lineage>
</organism>
<dbReference type="Proteomes" id="UP001596512">
    <property type="component" value="Unassembled WGS sequence"/>
</dbReference>
<accession>A0ABW2TPY9</accession>
<comment type="caution">
    <text evidence="1">The sequence shown here is derived from an EMBL/GenBank/DDBJ whole genome shotgun (WGS) entry which is preliminary data.</text>
</comment>